<dbReference type="EMBL" id="JATN01000322">
    <property type="protein sequence ID" value="EUC56125.1"/>
    <property type="molecule type" value="Genomic_DNA"/>
</dbReference>
<accession>X8J2B8</accession>
<gene>
    <name evidence="2" type="ORF">RSOL_160940</name>
</gene>
<feature type="region of interest" description="Disordered" evidence="1">
    <location>
        <begin position="1"/>
        <end position="27"/>
    </location>
</feature>
<reference evidence="3" key="1">
    <citation type="journal article" date="2014" name="Genome Announc.">
        <title>Draft genome sequence of the plant-pathogenic soil fungus Rhizoctonia solani anastomosis group 3 strain Rhs1AP.</title>
        <authorList>
            <person name="Cubeta M.A."/>
            <person name="Thomas E."/>
            <person name="Dean R.A."/>
            <person name="Jabaji S."/>
            <person name="Neate S.M."/>
            <person name="Tavantzis S."/>
            <person name="Toda T."/>
            <person name="Vilgalys R."/>
            <person name="Bharathan N."/>
            <person name="Fedorova-Abrams N."/>
            <person name="Pakala S.B."/>
            <person name="Pakala S.M."/>
            <person name="Zafar N."/>
            <person name="Joardar V."/>
            <person name="Losada L."/>
            <person name="Nierman W.C."/>
        </authorList>
    </citation>
    <scope>NUCLEOTIDE SEQUENCE [LARGE SCALE GENOMIC DNA]</scope>
    <source>
        <strain evidence="3">AG-3</strain>
    </source>
</reference>
<proteinExistence type="predicted"/>
<comment type="caution">
    <text evidence="2">The sequence shown here is derived from an EMBL/GenBank/DDBJ whole genome shotgun (WGS) entry which is preliminary data.</text>
</comment>
<organism evidence="2 3">
    <name type="scientific">Rhizoctonia solani AG-3 Rhs1AP</name>
    <dbReference type="NCBI Taxonomy" id="1086054"/>
    <lineage>
        <taxon>Eukaryota</taxon>
        <taxon>Fungi</taxon>
        <taxon>Dikarya</taxon>
        <taxon>Basidiomycota</taxon>
        <taxon>Agaricomycotina</taxon>
        <taxon>Agaricomycetes</taxon>
        <taxon>Cantharellales</taxon>
        <taxon>Ceratobasidiaceae</taxon>
        <taxon>Rhizoctonia</taxon>
    </lineage>
</organism>
<dbReference type="Proteomes" id="UP000030108">
    <property type="component" value="Unassembled WGS sequence"/>
</dbReference>
<evidence type="ECO:0000313" key="2">
    <source>
        <dbReference type="EMBL" id="EUC56125.1"/>
    </source>
</evidence>
<sequence>MSSNLDNSMDIDPQTDGPQPGFHRSNEGVPFDAAGFNSAVLNAIKQYKSSSTAIPPPFDKDELSPDEPILLYLVIRTFMPESHMNLMPYGPPTLLRTSLAYCLMLECLTVLKSAPQNSNRASLRAQVATYKIYKTHKLW</sequence>
<dbReference type="AlphaFoldDB" id="X8J2B8"/>
<evidence type="ECO:0000256" key="1">
    <source>
        <dbReference type="SAM" id="MobiDB-lite"/>
    </source>
</evidence>
<evidence type="ECO:0000313" key="3">
    <source>
        <dbReference type="Proteomes" id="UP000030108"/>
    </source>
</evidence>
<protein>
    <submittedName>
        <fullName evidence="2">Uncharacterized protein</fullName>
    </submittedName>
</protein>
<name>X8J2B8_9AGAM</name>
<feature type="non-terminal residue" evidence="2">
    <location>
        <position position="139"/>
    </location>
</feature>